<evidence type="ECO:0000313" key="1">
    <source>
        <dbReference type="EMBL" id="CAL1684111.1"/>
    </source>
</evidence>
<dbReference type="Proteomes" id="UP001497644">
    <property type="component" value="Chromosome 5"/>
</dbReference>
<dbReference type="EMBL" id="OZ034828">
    <property type="protein sequence ID" value="CAL1684111.1"/>
    <property type="molecule type" value="Genomic_DNA"/>
</dbReference>
<name>A0AAV2NUI7_9HYME</name>
<keyword evidence="2" id="KW-1185">Reference proteome</keyword>
<evidence type="ECO:0000313" key="2">
    <source>
        <dbReference type="Proteomes" id="UP001497644"/>
    </source>
</evidence>
<organism evidence="1 2">
    <name type="scientific">Lasius platythorax</name>
    <dbReference type="NCBI Taxonomy" id="488582"/>
    <lineage>
        <taxon>Eukaryota</taxon>
        <taxon>Metazoa</taxon>
        <taxon>Ecdysozoa</taxon>
        <taxon>Arthropoda</taxon>
        <taxon>Hexapoda</taxon>
        <taxon>Insecta</taxon>
        <taxon>Pterygota</taxon>
        <taxon>Neoptera</taxon>
        <taxon>Endopterygota</taxon>
        <taxon>Hymenoptera</taxon>
        <taxon>Apocrita</taxon>
        <taxon>Aculeata</taxon>
        <taxon>Formicoidea</taxon>
        <taxon>Formicidae</taxon>
        <taxon>Formicinae</taxon>
        <taxon>Lasius</taxon>
        <taxon>Lasius</taxon>
    </lineage>
</organism>
<dbReference type="AlphaFoldDB" id="A0AAV2NUI7"/>
<proteinExistence type="predicted"/>
<reference evidence="1" key="1">
    <citation type="submission" date="2024-04" db="EMBL/GenBank/DDBJ databases">
        <authorList>
            <consortium name="Molecular Ecology Group"/>
        </authorList>
    </citation>
    <scope>NUCLEOTIDE SEQUENCE</scope>
</reference>
<protein>
    <submittedName>
        <fullName evidence="1">Uncharacterized protein</fullName>
    </submittedName>
</protein>
<sequence>MTCYSNETACSKRNTWIIRVGTRISFWTLFMRIFAENSSLGIPQRMHARAICSDQCLCRDAARMRSQEATAVTSRNCDDGAHIFFQRVWSRRGGGWGTRVTPGPLRKYIP</sequence>
<accession>A0AAV2NUI7</accession>
<gene>
    <name evidence="1" type="ORF">LPLAT_LOCUS9802</name>
</gene>